<evidence type="ECO:0000256" key="2">
    <source>
        <dbReference type="ARBA" id="ARBA00022527"/>
    </source>
</evidence>
<dbReference type="InterPro" id="IPR005543">
    <property type="entry name" value="PASTA_dom"/>
</dbReference>
<dbReference type="GO" id="GO:0016301">
    <property type="term" value="F:kinase activity"/>
    <property type="evidence" value="ECO:0007669"/>
    <property type="project" value="UniProtKB-KW"/>
</dbReference>
<dbReference type="InterPro" id="IPR011009">
    <property type="entry name" value="Kinase-like_dom_sf"/>
</dbReference>
<evidence type="ECO:0000256" key="6">
    <source>
        <dbReference type="ARBA" id="ARBA00022840"/>
    </source>
</evidence>
<feature type="compositionally biased region" description="Low complexity" evidence="10">
    <location>
        <begin position="618"/>
        <end position="657"/>
    </location>
</feature>
<evidence type="ECO:0000259" key="13">
    <source>
        <dbReference type="PROSITE" id="PS51178"/>
    </source>
</evidence>
<feature type="domain" description="PASTA" evidence="13">
    <location>
        <begin position="394"/>
        <end position="461"/>
    </location>
</feature>
<dbReference type="InterPro" id="IPR008271">
    <property type="entry name" value="Ser/Thr_kinase_AS"/>
</dbReference>
<name>A0ABX6FID0_9BACL</name>
<dbReference type="PROSITE" id="PS50011">
    <property type="entry name" value="PROTEIN_KINASE_DOM"/>
    <property type="match status" value="1"/>
</dbReference>
<evidence type="ECO:0000256" key="8">
    <source>
        <dbReference type="ARBA" id="ARBA00048679"/>
    </source>
</evidence>
<organism evidence="14 15">
    <name type="scientific">Gemella sanguinis</name>
    <dbReference type="NCBI Taxonomy" id="84135"/>
    <lineage>
        <taxon>Bacteria</taxon>
        <taxon>Bacillati</taxon>
        <taxon>Bacillota</taxon>
        <taxon>Bacilli</taxon>
        <taxon>Bacillales</taxon>
        <taxon>Gemellaceae</taxon>
        <taxon>Gemella</taxon>
    </lineage>
</organism>
<feature type="transmembrane region" description="Helical" evidence="11">
    <location>
        <begin position="371"/>
        <end position="392"/>
    </location>
</feature>
<dbReference type="Pfam" id="PF03793">
    <property type="entry name" value="PASTA"/>
    <property type="match status" value="3"/>
</dbReference>
<dbReference type="PANTHER" id="PTHR43289:SF34">
    <property type="entry name" value="SERINE_THREONINE-PROTEIN KINASE YBDM-RELATED"/>
    <property type="match status" value="1"/>
</dbReference>
<evidence type="ECO:0000256" key="4">
    <source>
        <dbReference type="ARBA" id="ARBA00022741"/>
    </source>
</evidence>
<gene>
    <name evidence="14" type="primary">pknB</name>
    <name evidence="14" type="ORF">FOC50_08215</name>
</gene>
<keyword evidence="3" id="KW-0808">Transferase</keyword>
<feature type="binding site" evidence="9">
    <location>
        <position position="39"/>
    </location>
    <ligand>
        <name>ATP</name>
        <dbReference type="ChEBI" id="CHEBI:30616"/>
    </ligand>
</feature>
<dbReference type="NCBIfam" id="NF033483">
    <property type="entry name" value="PknB_PASTA_kin"/>
    <property type="match status" value="1"/>
</dbReference>
<dbReference type="InterPro" id="IPR017441">
    <property type="entry name" value="Protein_kinase_ATP_BS"/>
</dbReference>
<comment type="catalytic activity">
    <reaction evidence="7">
        <text>L-threonyl-[protein] + ATP = O-phospho-L-threonyl-[protein] + ADP + H(+)</text>
        <dbReference type="Rhea" id="RHEA:46608"/>
        <dbReference type="Rhea" id="RHEA-COMP:11060"/>
        <dbReference type="Rhea" id="RHEA-COMP:11605"/>
        <dbReference type="ChEBI" id="CHEBI:15378"/>
        <dbReference type="ChEBI" id="CHEBI:30013"/>
        <dbReference type="ChEBI" id="CHEBI:30616"/>
        <dbReference type="ChEBI" id="CHEBI:61977"/>
        <dbReference type="ChEBI" id="CHEBI:456216"/>
        <dbReference type="EC" id="2.7.11.1"/>
    </reaction>
</comment>
<dbReference type="Gene3D" id="1.10.510.10">
    <property type="entry name" value="Transferase(Phosphotransferase) domain 1"/>
    <property type="match status" value="1"/>
</dbReference>
<evidence type="ECO:0000256" key="5">
    <source>
        <dbReference type="ARBA" id="ARBA00022777"/>
    </source>
</evidence>
<dbReference type="PANTHER" id="PTHR43289">
    <property type="entry name" value="MITOGEN-ACTIVATED PROTEIN KINASE KINASE KINASE 20-RELATED"/>
    <property type="match status" value="1"/>
</dbReference>
<keyword evidence="5 14" id="KW-0418">Kinase</keyword>
<sequence>MIDKMICNRYKIIDHLGTGGMATVWLGYDTILDRNVAIKTFKIDANDEDAVKRFNREAKAVTSLSHPNIVSIYDVENEGDFYYLILEYVEGMTLKDYMMKNPKMPIETIVHISKQIADGLCHAHQNGIIHRDIKPQNILMNENLTCKITDFGIARAYGDTTLTQTNQMLGTVYYLSPEQARGNVATAQSDIYSLGILIFEMITGQIPFKGESAVAIALKHLQEELPDIDKFRENVPQSVKNIVLKATMKNPNERYISSKELAEDLETVLNPERLYENKYTGFRIPEENASAAYNQTQYIDTRNIEPYYEPNYSETGQYNNYPDENYRNNNNYNNNNNNIPNNNNNSGKNQKNSYSNLGNKEKKQPSKVKHVILALLAIIFIVVGAFFAYNYIVGADSVSAPEVRNKTLEEAKVTIVKAGLEVGDVTEVASDDVKENTVIDSDPKAGKKVRKGSKVDLRVSSGKKTVDMPNYVGLDEDTAKRNASKLGFKNVTVEKVESNNYDSGKVVAQNISAGSEIVPNEKELILQVSSGKKKVIMPNLVNQSSQVAQSTIASYGFRNVTYKEEYSDKEAGTVISQSIRSGASIVPGEESLEIVISKGKKPSTNTNTNSNDKDDSSNNKNTNNSTNDKNSATNNNSNSNNNSSNSNNNSNNKNNKD</sequence>
<reference evidence="14 15" key="1">
    <citation type="submission" date="2019-11" db="EMBL/GenBank/DDBJ databases">
        <title>FDA dAtabase for Regulatory Grade micrObial Sequences (FDA-ARGOS): Supporting development and validation of Infectious Disease Dx tests.</title>
        <authorList>
            <person name="Turner S."/>
            <person name="Byrd R."/>
            <person name="Tallon L."/>
            <person name="Sadzewicz L."/>
            <person name="Vavikolanu K."/>
            <person name="Mehta A."/>
            <person name="Aluvathingal J."/>
            <person name="Nadendla S."/>
            <person name="Myers T."/>
            <person name="Yan Y."/>
            <person name="Sichtig H."/>
        </authorList>
    </citation>
    <scope>NUCLEOTIDE SEQUENCE [LARGE SCALE GENOMIC DNA]</scope>
    <source>
        <strain evidence="14 15">FDAARGOS_742</strain>
    </source>
</reference>
<dbReference type="Proteomes" id="UP000427636">
    <property type="component" value="Chromosome"/>
</dbReference>
<dbReference type="SUPFAM" id="SSF56112">
    <property type="entry name" value="Protein kinase-like (PK-like)"/>
    <property type="match status" value="1"/>
</dbReference>
<dbReference type="RefSeq" id="WP_006365029.1">
    <property type="nucleotide sequence ID" value="NZ_CP046313.1"/>
</dbReference>
<keyword evidence="11" id="KW-0812">Transmembrane</keyword>
<keyword evidence="2" id="KW-0723">Serine/threonine-protein kinase</keyword>
<proteinExistence type="predicted"/>
<dbReference type="GeneID" id="84803237"/>
<dbReference type="Pfam" id="PF00069">
    <property type="entry name" value="Pkinase"/>
    <property type="match status" value="1"/>
</dbReference>
<evidence type="ECO:0000259" key="12">
    <source>
        <dbReference type="PROSITE" id="PS50011"/>
    </source>
</evidence>
<keyword evidence="11" id="KW-1133">Transmembrane helix</keyword>
<evidence type="ECO:0000256" key="1">
    <source>
        <dbReference type="ARBA" id="ARBA00012513"/>
    </source>
</evidence>
<comment type="catalytic activity">
    <reaction evidence="8">
        <text>L-seryl-[protein] + ATP = O-phospho-L-seryl-[protein] + ADP + H(+)</text>
        <dbReference type="Rhea" id="RHEA:17989"/>
        <dbReference type="Rhea" id="RHEA-COMP:9863"/>
        <dbReference type="Rhea" id="RHEA-COMP:11604"/>
        <dbReference type="ChEBI" id="CHEBI:15378"/>
        <dbReference type="ChEBI" id="CHEBI:29999"/>
        <dbReference type="ChEBI" id="CHEBI:30616"/>
        <dbReference type="ChEBI" id="CHEBI:83421"/>
        <dbReference type="ChEBI" id="CHEBI:456216"/>
        <dbReference type="EC" id="2.7.11.1"/>
    </reaction>
</comment>
<feature type="domain" description="Protein kinase" evidence="12">
    <location>
        <begin position="10"/>
        <end position="269"/>
    </location>
</feature>
<evidence type="ECO:0000256" key="7">
    <source>
        <dbReference type="ARBA" id="ARBA00047899"/>
    </source>
</evidence>
<evidence type="ECO:0000256" key="9">
    <source>
        <dbReference type="PROSITE-ProRule" id="PRU10141"/>
    </source>
</evidence>
<dbReference type="CDD" id="cd06577">
    <property type="entry name" value="PASTA_pknB"/>
    <property type="match status" value="3"/>
</dbReference>
<feature type="region of interest" description="Disordered" evidence="10">
    <location>
        <begin position="596"/>
        <end position="657"/>
    </location>
</feature>
<keyword evidence="6 9" id="KW-0067">ATP-binding</keyword>
<accession>A0ABX6FID0</accession>
<evidence type="ECO:0000256" key="3">
    <source>
        <dbReference type="ARBA" id="ARBA00022679"/>
    </source>
</evidence>
<keyword evidence="15" id="KW-1185">Reference proteome</keyword>
<dbReference type="SMART" id="SM00740">
    <property type="entry name" value="PASTA"/>
    <property type="match status" value="3"/>
</dbReference>
<keyword evidence="11" id="KW-0472">Membrane</keyword>
<evidence type="ECO:0000313" key="14">
    <source>
        <dbReference type="EMBL" id="QGS08249.1"/>
    </source>
</evidence>
<protein>
    <recommendedName>
        <fullName evidence="1">non-specific serine/threonine protein kinase</fullName>
        <ecNumber evidence="1">2.7.11.1</ecNumber>
    </recommendedName>
</protein>
<dbReference type="CDD" id="cd14014">
    <property type="entry name" value="STKc_PknB_like"/>
    <property type="match status" value="1"/>
</dbReference>
<dbReference type="PROSITE" id="PS51178">
    <property type="entry name" value="PASTA"/>
    <property type="match status" value="3"/>
</dbReference>
<evidence type="ECO:0000313" key="15">
    <source>
        <dbReference type="Proteomes" id="UP000427636"/>
    </source>
</evidence>
<dbReference type="EC" id="2.7.11.1" evidence="1"/>
<feature type="domain" description="PASTA" evidence="13">
    <location>
        <begin position="462"/>
        <end position="530"/>
    </location>
</feature>
<feature type="compositionally biased region" description="Low complexity" evidence="10">
    <location>
        <begin position="318"/>
        <end position="356"/>
    </location>
</feature>
<dbReference type="PROSITE" id="PS00107">
    <property type="entry name" value="PROTEIN_KINASE_ATP"/>
    <property type="match status" value="1"/>
</dbReference>
<keyword evidence="4 9" id="KW-0547">Nucleotide-binding</keyword>
<dbReference type="EMBL" id="CP046313">
    <property type="protein sequence ID" value="QGS08249.1"/>
    <property type="molecule type" value="Genomic_DNA"/>
</dbReference>
<dbReference type="SMART" id="SM00220">
    <property type="entry name" value="S_TKc"/>
    <property type="match status" value="1"/>
</dbReference>
<evidence type="ECO:0000256" key="11">
    <source>
        <dbReference type="SAM" id="Phobius"/>
    </source>
</evidence>
<evidence type="ECO:0000256" key="10">
    <source>
        <dbReference type="SAM" id="MobiDB-lite"/>
    </source>
</evidence>
<feature type="region of interest" description="Disordered" evidence="10">
    <location>
        <begin position="310"/>
        <end position="362"/>
    </location>
</feature>
<dbReference type="Gene3D" id="3.30.10.20">
    <property type="match status" value="3"/>
</dbReference>
<dbReference type="Gene3D" id="3.30.200.20">
    <property type="entry name" value="Phosphorylase Kinase, domain 1"/>
    <property type="match status" value="1"/>
</dbReference>
<dbReference type="PROSITE" id="PS00108">
    <property type="entry name" value="PROTEIN_KINASE_ST"/>
    <property type="match status" value="1"/>
</dbReference>
<dbReference type="InterPro" id="IPR000719">
    <property type="entry name" value="Prot_kinase_dom"/>
</dbReference>
<feature type="domain" description="PASTA" evidence="13">
    <location>
        <begin position="531"/>
        <end position="598"/>
    </location>
</feature>